<gene>
    <name evidence="2" type="ORF">CLAFUR5_13911</name>
</gene>
<feature type="compositionally biased region" description="Acidic residues" evidence="1">
    <location>
        <begin position="300"/>
        <end position="313"/>
    </location>
</feature>
<dbReference type="EMBL" id="CP090174">
    <property type="protein sequence ID" value="UJO24381.1"/>
    <property type="molecule type" value="Genomic_DNA"/>
</dbReference>
<dbReference type="RefSeq" id="XP_047768747.1">
    <property type="nucleotide sequence ID" value="XM_047913059.1"/>
</dbReference>
<reference evidence="2" key="2">
    <citation type="journal article" date="2022" name="Microb. Genom.">
        <title>A chromosome-scale genome assembly of the tomato pathogen Cladosporium fulvum reveals a compartmentalized genome architecture and the presence of a dispensable chromosome.</title>
        <authorList>
            <person name="Zaccaron A.Z."/>
            <person name="Chen L.H."/>
            <person name="Samaras A."/>
            <person name="Stergiopoulos I."/>
        </authorList>
    </citation>
    <scope>NUCLEOTIDE SEQUENCE</scope>
    <source>
        <strain evidence="2">Race5_Kim</strain>
    </source>
</reference>
<dbReference type="AlphaFoldDB" id="A0A9Q8PKV8"/>
<dbReference type="GeneID" id="71993789"/>
<protein>
    <submittedName>
        <fullName evidence="2">Uncharacterized protein</fullName>
    </submittedName>
</protein>
<dbReference type="OrthoDB" id="10590305at2759"/>
<keyword evidence="3" id="KW-1185">Reference proteome</keyword>
<accession>A0A9Q8PKV8</accession>
<dbReference type="KEGG" id="ffu:CLAFUR5_13911"/>
<feature type="region of interest" description="Disordered" evidence="1">
    <location>
        <begin position="235"/>
        <end position="315"/>
    </location>
</feature>
<evidence type="ECO:0000256" key="1">
    <source>
        <dbReference type="SAM" id="MobiDB-lite"/>
    </source>
</evidence>
<name>A0A9Q8PKV8_PASFU</name>
<reference evidence="2" key="1">
    <citation type="submission" date="2021-12" db="EMBL/GenBank/DDBJ databases">
        <authorList>
            <person name="Zaccaron A."/>
            <person name="Stergiopoulos I."/>
        </authorList>
    </citation>
    <scope>NUCLEOTIDE SEQUENCE</scope>
    <source>
        <strain evidence="2">Race5_Kim</strain>
    </source>
</reference>
<sequence>MAQQTRRSGDGKVCIVGKMGVTDFGTGIPGIAEDLRVTSESDYHWRTFITPKQPHPPGWMSRSQRHKANKRRDRKIAAEAAAVQKTQQNSTRPLLRIPPEVRLIIYEYAMIDNWTKRQDAMDTMLSYSSEGEDALKMHARVLKEKEAFRRLSAEPPALRVCRLIRSEGMKTYYQFLIAQKKRLAERASVLYSRVAKIMLTAPVGEWLDDDAESMAIVLDLIPDVEKEMKKLEHFGHAVADQDDDKDGQTEGGKVDSIKGVQDEGKDKQKEAGEQKKLDDFLDTPMFEVTIPGRYHAGKGEEDEDEEDEDEASGEDMAALDEAMLQMAVDASLEVP</sequence>
<feature type="compositionally biased region" description="Basic and acidic residues" evidence="1">
    <location>
        <begin position="246"/>
        <end position="279"/>
    </location>
</feature>
<organism evidence="2 3">
    <name type="scientific">Passalora fulva</name>
    <name type="common">Tomato leaf mold</name>
    <name type="synonym">Cladosporium fulvum</name>
    <dbReference type="NCBI Taxonomy" id="5499"/>
    <lineage>
        <taxon>Eukaryota</taxon>
        <taxon>Fungi</taxon>
        <taxon>Dikarya</taxon>
        <taxon>Ascomycota</taxon>
        <taxon>Pezizomycotina</taxon>
        <taxon>Dothideomycetes</taxon>
        <taxon>Dothideomycetidae</taxon>
        <taxon>Mycosphaerellales</taxon>
        <taxon>Mycosphaerellaceae</taxon>
        <taxon>Fulvia</taxon>
    </lineage>
</organism>
<evidence type="ECO:0000313" key="3">
    <source>
        <dbReference type="Proteomes" id="UP000756132"/>
    </source>
</evidence>
<proteinExistence type="predicted"/>
<dbReference type="Proteomes" id="UP000756132">
    <property type="component" value="Chromosome 12"/>
</dbReference>
<evidence type="ECO:0000313" key="2">
    <source>
        <dbReference type="EMBL" id="UJO24381.1"/>
    </source>
</evidence>